<dbReference type="Proteomes" id="UP000606008">
    <property type="component" value="Unassembled WGS sequence"/>
</dbReference>
<keyword evidence="2" id="KW-1185">Reference proteome</keyword>
<gene>
    <name evidence="1" type="ORF">F7231_26180</name>
</gene>
<protein>
    <submittedName>
        <fullName evidence="1">Uncharacterized protein</fullName>
    </submittedName>
</protein>
<sequence>DTILWSDSAWATYERMPPDVQAGIKQTFQGMLTRYAPIYHQRPPEIASVGTVSHMQVPDWNIWLRFVTEYSEQTGKPLLCVEALEELTQAECEASVAAARANPGRIA</sequence>
<evidence type="ECO:0000313" key="1">
    <source>
        <dbReference type="EMBL" id="NID13684.1"/>
    </source>
</evidence>
<organism evidence="1 2">
    <name type="scientific">Fibrivirga algicola</name>
    <dbReference type="NCBI Taxonomy" id="2950420"/>
    <lineage>
        <taxon>Bacteria</taxon>
        <taxon>Pseudomonadati</taxon>
        <taxon>Bacteroidota</taxon>
        <taxon>Cytophagia</taxon>
        <taxon>Cytophagales</taxon>
        <taxon>Spirosomataceae</taxon>
        <taxon>Fibrivirga</taxon>
    </lineage>
</organism>
<dbReference type="RefSeq" id="WP_166694204.1">
    <property type="nucleotide sequence ID" value="NZ_WAEL01000013.1"/>
</dbReference>
<accession>A0ABX0QMX4</accession>
<reference evidence="2" key="1">
    <citation type="submission" date="2019-09" db="EMBL/GenBank/DDBJ databases">
        <authorList>
            <person name="Jung D.-H."/>
        </authorList>
    </citation>
    <scope>NUCLEOTIDE SEQUENCE [LARGE SCALE GENOMIC DNA]</scope>
    <source>
        <strain evidence="2">JA-25</strain>
    </source>
</reference>
<feature type="non-terminal residue" evidence="1">
    <location>
        <position position="1"/>
    </location>
</feature>
<proteinExistence type="predicted"/>
<evidence type="ECO:0000313" key="2">
    <source>
        <dbReference type="Proteomes" id="UP000606008"/>
    </source>
</evidence>
<reference evidence="2" key="2">
    <citation type="submission" date="2023-07" db="EMBL/GenBank/DDBJ databases">
        <authorList>
            <person name="Jung D.-H."/>
        </authorList>
    </citation>
    <scope>NUCLEOTIDE SEQUENCE [LARGE SCALE GENOMIC DNA]</scope>
    <source>
        <strain evidence="2">JA-25</strain>
    </source>
</reference>
<dbReference type="EMBL" id="WAEL01000013">
    <property type="protein sequence ID" value="NID13684.1"/>
    <property type="molecule type" value="Genomic_DNA"/>
</dbReference>
<name>A0ABX0QMX4_9BACT</name>
<comment type="caution">
    <text evidence="1">The sequence shown here is derived from an EMBL/GenBank/DDBJ whole genome shotgun (WGS) entry which is preliminary data.</text>
</comment>